<reference evidence="1 2" key="1">
    <citation type="submission" date="2019-11" db="EMBL/GenBank/DDBJ databases">
        <title>Draft genome sequences of five Paenibacillus species of dairy origin.</title>
        <authorList>
            <person name="Olajide A.M."/>
            <person name="Chen S."/>
            <person name="Lapointe G."/>
        </authorList>
    </citation>
    <scope>NUCLEOTIDE SEQUENCE [LARGE SCALE GENOMIC DNA]</scope>
    <source>
        <strain evidence="1 2">2CS3</strain>
    </source>
</reference>
<name>A0A7X3CUF1_9BACL</name>
<proteinExistence type="predicted"/>
<gene>
    <name evidence="1" type="ORF">GNP93_15310</name>
</gene>
<dbReference type="RefSeq" id="WP_155615009.1">
    <property type="nucleotide sequence ID" value="NZ_WNZX01000012.1"/>
</dbReference>
<dbReference type="AlphaFoldDB" id="A0A7X3CUF1"/>
<evidence type="ECO:0000313" key="1">
    <source>
        <dbReference type="EMBL" id="MUG72039.1"/>
    </source>
</evidence>
<dbReference type="EMBL" id="WNZX01000012">
    <property type="protein sequence ID" value="MUG72039.1"/>
    <property type="molecule type" value="Genomic_DNA"/>
</dbReference>
<evidence type="ECO:0000313" key="2">
    <source>
        <dbReference type="Proteomes" id="UP000450917"/>
    </source>
</evidence>
<sequence>MDGLRLPARLRPVPVGGAPTPLPLYPAIVRHLLHDGPAYAEAAKDFAERVKDVSHVLEGMTERMKAEHVVDFLYERLTAEQR</sequence>
<organism evidence="1 2">
    <name type="scientific">Paenibacillus validus</name>
    <dbReference type="NCBI Taxonomy" id="44253"/>
    <lineage>
        <taxon>Bacteria</taxon>
        <taxon>Bacillati</taxon>
        <taxon>Bacillota</taxon>
        <taxon>Bacilli</taxon>
        <taxon>Bacillales</taxon>
        <taxon>Paenibacillaceae</taxon>
        <taxon>Paenibacillus</taxon>
    </lineage>
</organism>
<dbReference type="Proteomes" id="UP000450917">
    <property type="component" value="Unassembled WGS sequence"/>
</dbReference>
<comment type="caution">
    <text evidence="1">The sequence shown here is derived from an EMBL/GenBank/DDBJ whole genome shotgun (WGS) entry which is preliminary data.</text>
</comment>
<protein>
    <submittedName>
        <fullName evidence="1">Uncharacterized protein</fullName>
    </submittedName>
</protein>
<accession>A0A7X3CUF1</accession>
<keyword evidence="2" id="KW-1185">Reference proteome</keyword>